<protein>
    <submittedName>
        <fullName evidence="1">Uncharacterized protein</fullName>
    </submittedName>
</protein>
<dbReference type="RefSeq" id="WP_176223776.1">
    <property type="nucleotide sequence ID" value="NZ_FXAW01000004.1"/>
</dbReference>
<dbReference type="STRING" id="1028.SAMN05661096_02281"/>
<dbReference type="AlphaFoldDB" id="A0A1X7K271"/>
<dbReference type="Proteomes" id="UP000193804">
    <property type="component" value="Unassembled WGS sequence"/>
</dbReference>
<dbReference type="EMBL" id="FXAW01000004">
    <property type="protein sequence ID" value="SMG35000.1"/>
    <property type="molecule type" value="Genomic_DNA"/>
</dbReference>
<evidence type="ECO:0000313" key="2">
    <source>
        <dbReference type="Proteomes" id="UP000193804"/>
    </source>
</evidence>
<organism evidence="1 2">
    <name type="scientific">Marivirga sericea</name>
    <dbReference type="NCBI Taxonomy" id="1028"/>
    <lineage>
        <taxon>Bacteria</taxon>
        <taxon>Pseudomonadati</taxon>
        <taxon>Bacteroidota</taxon>
        <taxon>Cytophagia</taxon>
        <taxon>Cytophagales</taxon>
        <taxon>Marivirgaceae</taxon>
        <taxon>Marivirga</taxon>
    </lineage>
</organism>
<reference evidence="2" key="1">
    <citation type="submission" date="2017-04" db="EMBL/GenBank/DDBJ databases">
        <authorList>
            <person name="Varghese N."/>
            <person name="Submissions S."/>
        </authorList>
    </citation>
    <scope>NUCLEOTIDE SEQUENCE [LARGE SCALE GENOMIC DNA]</scope>
    <source>
        <strain evidence="2">DSM 4125</strain>
    </source>
</reference>
<evidence type="ECO:0000313" key="1">
    <source>
        <dbReference type="EMBL" id="SMG35000.1"/>
    </source>
</evidence>
<gene>
    <name evidence="1" type="ORF">SAMN05661096_02281</name>
</gene>
<sequence>MKIRDKINESFKLKKQFEHLLEVAKKAVEMAIEQDENAASAWINDQTKDLELN</sequence>
<keyword evidence="2" id="KW-1185">Reference proteome</keyword>
<name>A0A1X7K271_9BACT</name>
<proteinExistence type="predicted"/>
<accession>A0A1X7K271</accession>